<proteinExistence type="predicted"/>
<dbReference type="GO" id="GO:0006487">
    <property type="term" value="P:protein N-linked glycosylation"/>
    <property type="evidence" value="ECO:0007669"/>
    <property type="project" value="TreeGrafter"/>
</dbReference>
<keyword evidence="2" id="KW-1185">Reference proteome</keyword>
<reference key="1">
    <citation type="journal article" date="2011" name="Mol. Biol. Evol.">
        <title>Unity in variety -- the pan-genome of the Chlamydiae.</title>
        <authorList>
            <person name="Collingro A."/>
            <person name="Tischler P."/>
            <person name="Weinmaier T."/>
            <person name="Penz T."/>
            <person name="Heinz E."/>
            <person name="Brunham R.C."/>
            <person name="Read T.D."/>
            <person name="Bavoil P.M."/>
            <person name="Sachse K."/>
            <person name="Kahane S."/>
            <person name="Friedman M.G."/>
            <person name="Rattei T."/>
            <person name="Myers G.S.A."/>
            <person name="Horn M."/>
        </authorList>
    </citation>
    <scope>NUCLEOTIDE SEQUENCE</scope>
    <source>
        <strain>Z</strain>
    </source>
</reference>
<dbReference type="eggNOG" id="COG1215">
    <property type="taxonomic scope" value="Bacteria"/>
</dbReference>
<dbReference type="InterPro" id="IPR029044">
    <property type="entry name" value="Nucleotide-diphossugar_trans"/>
</dbReference>
<gene>
    <name evidence="1" type="ordered locus">SNE_A18720</name>
</gene>
<dbReference type="HOGENOM" id="CLU_237621_0_0_0"/>
<dbReference type="PANTHER" id="PTHR10859:SF91">
    <property type="entry name" value="DOLICHYL-PHOSPHATE BETA-GLUCOSYLTRANSFERASE"/>
    <property type="match status" value="1"/>
</dbReference>
<dbReference type="Proteomes" id="UP000000496">
    <property type="component" value="Chromosome gsn.131"/>
</dbReference>
<protein>
    <submittedName>
        <fullName evidence="1">Uncharacterized protein</fullName>
    </submittedName>
</protein>
<name>F8L3A9_SIMNZ</name>
<dbReference type="Gene3D" id="3.90.550.10">
    <property type="entry name" value="Spore Coat Polysaccharide Biosynthesis Protein SpsA, Chain A"/>
    <property type="match status" value="1"/>
</dbReference>
<evidence type="ECO:0000313" key="2">
    <source>
        <dbReference type="Proteomes" id="UP000000496"/>
    </source>
</evidence>
<dbReference type="OrthoDB" id="9807778at2"/>
<dbReference type="PANTHER" id="PTHR10859">
    <property type="entry name" value="GLYCOSYL TRANSFERASE"/>
    <property type="match status" value="1"/>
</dbReference>
<dbReference type="STRING" id="331113.SNE_A18720"/>
<reference evidence="1 2" key="2">
    <citation type="journal article" date="2011" name="Mol. Biol. Evol.">
        <title>Unity in variety--the pan-genome of the Chlamydiae.</title>
        <authorList>
            <person name="Collingro A."/>
            <person name="Tischler P."/>
            <person name="Weinmaier T."/>
            <person name="Penz T."/>
            <person name="Heinz E."/>
            <person name="Brunham R.C."/>
            <person name="Read T.D."/>
            <person name="Bavoil P.M."/>
            <person name="Sachse K."/>
            <person name="Kahane S."/>
            <person name="Friedman M.G."/>
            <person name="Rattei T."/>
            <person name="Myers G.S."/>
            <person name="Horn M."/>
        </authorList>
    </citation>
    <scope>NUCLEOTIDE SEQUENCE [LARGE SCALE GENOMIC DNA]</scope>
    <source>
        <strain evidence="2">ATCC VR-1471 / Z</strain>
    </source>
</reference>
<dbReference type="KEGG" id="sng:SNE_A18720"/>
<evidence type="ECO:0000313" key="1">
    <source>
        <dbReference type="EMBL" id="CCB89749.1"/>
    </source>
</evidence>
<organism evidence="1 2">
    <name type="scientific">Simkania negevensis (strain ATCC VR-1471 / DSM 27360 / Z)</name>
    <dbReference type="NCBI Taxonomy" id="331113"/>
    <lineage>
        <taxon>Bacteria</taxon>
        <taxon>Pseudomonadati</taxon>
        <taxon>Chlamydiota</taxon>
        <taxon>Chlamydiia</taxon>
        <taxon>Parachlamydiales</taxon>
        <taxon>Simkaniaceae</taxon>
        <taxon>Simkania</taxon>
    </lineage>
</organism>
<dbReference type="EMBL" id="FR872582">
    <property type="protein sequence ID" value="CCB89749.1"/>
    <property type="molecule type" value="Genomic_DNA"/>
</dbReference>
<sequence>MASLRVDTPVQENTQIVNKEDDRLIDCSHLLLEREQLGNLGSSLDQREIEDVTVSPGIMQQFGNWIFSGFQTVKKAVEHYQKSDLTLGWVIKKFTGTGIRDYKTAYTLLSDYAAFRESRKSGAETHELRLSEDQKRAQDLYARRGKLSPSEEIEFKQILSRLNRVGLEKRQALYRNAHFVLSQVDVATLKNQSRNDIQEGVTTYVSKLRGGDLALDDYSMIELVVSKILLIGMDEKVDSEQQVAFLAATYQEHNRLQTQAQCFTGEDFLRVKVEQLQFLFEGLEHFKWSLTFVEDEPKGDTARTIDVMREMMRDGEFDGIRDQIHFLDYDVDLKEEIAMYKDPKIAGMSGNEFARASVKGGAIQVGLRYLAQLAPDKQYKTPKTAAIIYTDCDTSVNLGNSGILLNQIYNPEFAHDIGIGSRRIQGAHVVGKSAERHLQSFAFNSLVRLLLNVQLTDTQVGAKVFRPNVIADVHGDFTELSMAFDPEIFRLATKKGHSIGEDGIVWTDSAIESKSADQSGSMLNGLLRIWEKSFPANPPTDAPMGSLQEFQIKGQALTQEGKLFQSLLKLASDPKWRFVIEHLDDIYLGLAPRDFKNFVHAIENFLKKVATNELSQDELEAVVKSFLVLKENLQESDALAFFFHEFPEVMDVMELLNKDPHYARVIVPLLFGDNPATKLISSHGYDSFGRFLDRCDKREGDQPFQDWLVHGRKQVTTSTSKERVLMDPNFERLDRGIARVAQIHEELKLTGEKRKVSLVIQYNMDGTSRDYIERVLVPKMRQVQESLGEYDTIEWEFLVVDARKERTSGVEKDFVEILERESKGNVTGRHIVLDEPTGKASAVRFGLSDGAESSDFVGFIDFSDKIDILEITHLFAECHEKSGVAIGSRRLEESEVENKPIPFLLRSMGLNLMVKAMFPHLFGISDTQTGFKLFRAGAWQEIAALGLKNDSLAFDIELLQQAKRLGHTISECPVDFLDSTQNVADFGEEQISSLFDEVIAIRATTKDTPATPQSAGEARLIGGGAENIVYRLADGTIVKIPHEALDPDFTGFLKHVLFKGRKEMGMGDQQDKLITSQFISKLLTSPRFSKYIPALRSWNDLNIFVMKVITSFENKNYKSMGYTTAARLGKDLVIPFRFIKEDFVLEIDGKPRAFTAADNAKQSVFADEVFKDRAQRCIDAQDEEGLRRLVDQGVGLFRDLWERGLFDLDTNFMCDTGFIEDSTGRQRLMVLDPGELVDDLSLINLEVARNQVDKRYDYIELEILLRSLPPEMKERVLEYYKGQMHQFLNEIETDLSRPSEERVFGSGQLSGDSFEVEFPEAKLPSVELQGDKTEGQKKRDALQRSAVGYQHAYSPHGMPKLPETTTSYPYRHVVSHSHPQVLHDGKVGVEMGSIGPLAPTLVDATFYRPTEVLILDAGSATRASILKYGEDGGTKGGIVVGDKPLYAHAAHDLQWFAENYLPEGYVILASSDDLLNFTPDQAEKMKRYLEAGIGFYWCDLPNGGKEVMPLTVTDTKAFLRHHASLGELSEDFLMNVPFVKGAVQSVGTKDSIETVFRAVETVQSTGLDGTNSEGASGGAIPGASVLSDTYGQFLQFNAARKIGGMKTPFLMVMSKEFLADFNREVMPLLPSYVWNDITWENILVRGMKADRTIWMQSGKPPLMDKAQWGQVYDKIQELKARHNIDTNSSEQNAARVFDAPWQNFDDPYALFRFATESMPDHTVAHSKGTYVAFKSEIQGQLIFEGKTATENLFYNVHLNPDETLHVLPNHVVANIKGELFSIRMGEMSKDQLKNEMVYRYQDGRPVPYKKYSAFMKEMGS</sequence>
<accession>F8L3A9</accession>
<dbReference type="RefSeq" id="WP_013944215.1">
    <property type="nucleotide sequence ID" value="NC_015713.1"/>
</dbReference>